<evidence type="ECO:0000259" key="7">
    <source>
        <dbReference type="PROSITE" id="PS50262"/>
    </source>
</evidence>
<keyword evidence="4 5" id="KW-0472">Membrane</keyword>
<feature type="domain" description="G-protein coupled receptors family 1 profile" evidence="7">
    <location>
        <begin position="75"/>
        <end position="334"/>
    </location>
</feature>
<organism evidence="8">
    <name type="scientific">Capitella teleta</name>
    <name type="common">Polychaete worm</name>
    <dbReference type="NCBI Taxonomy" id="283909"/>
    <lineage>
        <taxon>Eukaryota</taxon>
        <taxon>Metazoa</taxon>
        <taxon>Spiralia</taxon>
        <taxon>Lophotrochozoa</taxon>
        <taxon>Annelida</taxon>
        <taxon>Polychaeta</taxon>
        <taxon>Sedentaria</taxon>
        <taxon>Scolecida</taxon>
        <taxon>Capitellidae</taxon>
        <taxon>Capitella</taxon>
    </lineage>
</organism>
<keyword evidence="3 5" id="KW-1133">Transmembrane helix</keyword>
<reference evidence="9" key="3">
    <citation type="submission" date="2015-06" db="UniProtKB">
        <authorList>
            <consortium name="EnsemblMetazoa"/>
        </authorList>
    </citation>
    <scope>IDENTIFICATION</scope>
</reference>
<dbReference type="HOGENOM" id="CLU_046759_0_0_1"/>
<evidence type="ECO:0000256" key="3">
    <source>
        <dbReference type="ARBA" id="ARBA00022989"/>
    </source>
</evidence>
<dbReference type="InterPro" id="IPR017452">
    <property type="entry name" value="GPCR_Rhodpsn_7TM"/>
</dbReference>
<dbReference type="AlphaFoldDB" id="R7TX91"/>
<sequence length="430" mass="48906">MTRLPYVSVIVLAATVATQTLSPNYQLNEDSESRIIDPEIPTSLENTKYFVANRKAAMYNFQIAATGLCPLNYFLNGLSVFVFLKMSKKQKQAIIYVTIGLCFSDALATATYADYVIWAYFGKSPMQNTDWGCKFFNWLGASAGNCSNVFCLMIAIERFFSVFFPFNVSLWFTRRRTLVAMVAIMAVFSSLESFRFWSFQQTLVDGVPICERIVGMSTLSRVLSLGFSRIMGFLVPWVVISILNLCVIIRLNHLKSKRQNLGLTTGADQSHKNNQSLTLMFLSMSLFSLLTNGFDLYNIIHQLIVGTHETPDFNQLIIGYVLVLAGHALNFVFYALAGSNFRHILIGMCTKNRQSHRNRHTNLKSTKANDLGPVFNSTSTLTVTHGPNLVLKIQIYTVKDCYYKLWYMEFRLYKTNYIELIRFHEGILRG</sequence>
<feature type="transmembrane region" description="Helical" evidence="5">
    <location>
        <begin position="277"/>
        <end position="297"/>
    </location>
</feature>
<evidence type="ECO:0000313" key="9">
    <source>
        <dbReference type="EnsemblMetazoa" id="CapteP185079"/>
    </source>
</evidence>
<keyword evidence="6" id="KW-0732">Signal</keyword>
<dbReference type="EMBL" id="AMQN01010558">
    <property type="status" value="NOT_ANNOTATED_CDS"/>
    <property type="molecule type" value="Genomic_DNA"/>
</dbReference>
<name>R7TX91_CAPTE</name>
<evidence type="ECO:0000256" key="4">
    <source>
        <dbReference type="ARBA" id="ARBA00023136"/>
    </source>
</evidence>
<evidence type="ECO:0000313" key="8">
    <source>
        <dbReference type="EMBL" id="ELT98222.1"/>
    </source>
</evidence>
<keyword evidence="2 5" id="KW-0812">Transmembrane</keyword>
<dbReference type="EnsemblMetazoa" id="CapteT185079">
    <property type="protein sequence ID" value="CapteP185079"/>
    <property type="gene ID" value="CapteG185079"/>
</dbReference>
<dbReference type="GO" id="GO:0004930">
    <property type="term" value="F:G protein-coupled receptor activity"/>
    <property type="evidence" value="ECO:0007669"/>
    <property type="project" value="InterPro"/>
</dbReference>
<protein>
    <recommendedName>
        <fullName evidence="7">G-protein coupled receptors family 1 profile domain-containing protein</fullName>
    </recommendedName>
</protein>
<reference evidence="8 10" key="2">
    <citation type="journal article" date="2013" name="Nature">
        <title>Insights into bilaterian evolution from three spiralian genomes.</title>
        <authorList>
            <person name="Simakov O."/>
            <person name="Marletaz F."/>
            <person name="Cho S.J."/>
            <person name="Edsinger-Gonzales E."/>
            <person name="Havlak P."/>
            <person name="Hellsten U."/>
            <person name="Kuo D.H."/>
            <person name="Larsson T."/>
            <person name="Lv J."/>
            <person name="Arendt D."/>
            <person name="Savage R."/>
            <person name="Osoegawa K."/>
            <person name="de Jong P."/>
            <person name="Grimwood J."/>
            <person name="Chapman J.A."/>
            <person name="Shapiro H."/>
            <person name="Aerts A."/>
            <person name="Otillar R.P."/>
            <person name="Terry A.Y."/>
            <person name="Boore J.L."/>
            <person name="Grigoriev I.V."/>
            <person name="Lindberg D.R."/>
            <person name="Seaver E.C."/>
            <person name="Weisblat D.A."/>
            <person name="Putnam N.H."/>
            <person name="Rokhsar D.S."/>
        </authorList>
    </citation>
    <scope>NUCLEOTIDE SEQUENCE</scope>
    <source>
        <strain evidence="8 10">I ESC-2004</strain>
    </source>
</reference>
<dbReference type="Gene3D" id="1.20.1070.10">
    <property type="entry name" value="Rhodopsin 7-helix transmembrane proteins"/>
    <property type="match status" value="1"/>
</dbReference>
<evidence type="ECO:0000256" key="6">
    <source>
        <dbReference type="SAM" id="SignalP"/>
    </source>
</evidence>
<gene>
    <name evidence="8" type="ORF">CAPTEDRAFT_185079</name>
</gene>
<dbReference type="Proteomes" id="UP000014760">
    <property type="component" value="Unassembled WGS sequence"/>
</dbReference>
<dbReference type="InterPro" id="IPR052954">
    <property type="entry name" value="GPCR-Ligand_Int"/>
</dbReference>
<reference evidence="10" key="1">
    <citation type="submission" date="2012-12" db="EMBL/GenBank/DDBJ databases">
        <authorList>
            <person name="Hellsten U."/>
            <person name="Grimwood J."/>
            <person name="Chapman J.A."/>
            <person name="Shapiro H."/>
            <person name="Aerts A."/>
            <person name="Otillar R.P."/>
            <person name="Terry A.Y."/>
            <person name="Boore J.L."/>
            <person name="Simakov O."/>
            <person name="Marletaz F."/>
            <person name="Cho S.-J."/>
            <person name="Edsinger-Gonzales E."/>
            <person name="Havlak P."/>
            <person name="Kuo D.-H."/>
            <person name="Larsson T."/>
            <person name="Lv J."/>
            <person name="Arendt D."/>
            <person name="Savage R."/>
            <person name="Osoegawa K."/>
            <person name="de Jong P."/>
            <person name="Lindberg D.R."/>
            <person name="Seaver E.C."/>
            <person name="Weisblat D.A."/>
            <person name="Putnam N.H."/>
            <person name="Grigoriev I.V."/>
            <person name="Rokhsar D.S."/>
        </authorList>
    </citation>
    <scope>NUCLEOTIDE SEQUENCE</scope>
    <source>
        <strain evidence="10">I ESC-2004</strain>
    </source>
</reference>
<dbReference type="EMBL" id="KB308144">
    <property type="protein sequence ID" value="ELT98222.1"/>
    <property type="molecule type" value="Genomic_DNA"/>
</dbReference>
<feature type="transmembrane region" description="Helical" evidence="5">
    <location>
        <begin position="317"/>
        <end position="337"/>
    </location>
</feature>
<feature type="transmembrane region" description="Helical" evidence="5">
    <location>
        <begin position="93"/>
        <end position="115"/>
    </location>
</feature>
<evidence type="ECO:0000256" key="1">
    <source>
        <dbReference type="ARBA" id="ARBA00004370"/>
    </source>
</evidence>
<evidence type="ECO:0000313" key="10">
    <source>
        <dbReference type="Proteomes" id="UP000014760"/>
    </source>
</evidence>
<dbReference type="InterPro" id="IPR000276">
    <property type="entry name" value="GPCR_Rhodpsn"/>
</dbReference>
<proteinExistence type="predicted"/>
<dbReference type="PROSITE" id="PS50262">
    <property type="entry name" value="G_PROTEIN_RECEP_F1_2"/>
    <property type="match status" value="1"/>
</dbReference>
<dbReference type="OMA" id="HDVFIIF"/>
<feature type="transmembrane region" description="Helical" evidence="5">
    <location>
        <begin position="177"/>
        <end position="197"/>
    </location>
</feature>
<accession>R7TX91</accession>
<feature type="transmembrane region" description="Helical" evidence="5">
    <location>
        <begin position="230"/>
        <end position="251"/>
    </location>
</feature>
<dbReference type="GO" id="GO:0016020">
    <property type="term" value="C:membrane"/>
    <property type="evidence" value="ECO:0007669"/>
    <property type="project" value="UniProtKB-SubCell"/>
</dbReference>
<comment type="subcellular location">
    <subcellularLocation>
        <location evidence="1">Membrane</location>
    </subcellularLocation>
</comment>
<feature type="chain" id="PRO_5008787432" description="G-protein coupled receptors family 1 profile domain-containing protein" evidence="6">
    <location>
        <begin position="21"/>
        <end position="430"/>
    </location>
</feature>
<evidence type="ECO:0000256" key="2">
    <source>
        <dbReference type="ARBA" id="ARBA00022692"/>
    </source>
</evidence>
<evidence type="ECO:0000256" key="5">
    <source>
        <dbReference type="SAM" id="Phobius"/>
    </source>
</evidence>
<dbReference type="PANTHER" id="PTHR46641">
    <property type="entry name" value="FMRFAMIDE RECEPTOR-RELATED"/>
    <property type="match status" value="1"/>
</dbReference>
<keyword evidence="10" id="KW-1185">Reference proteome</keyword>
<dbReference type="Pfam" id="PF00001">
    <property type="entry name" value="7tm_1"/>
    <property type="match status" value="1"/>
</dbReference>
<feature type="signal peptide" evidence="6">
    <location>
        <begin position="1"/>
        <end position="20"/>
    </location>
</feature>
<dbReference type="PANTHER" id="PTHR46641:SF2">
    <property type="entry name" value="FMRFAMIDE RECEPTOR"/>
    <property type="match status" value="1"/>
</dbReference>
<dbReference type="STRING" id="283909.R7TX91"/>
<dbReference type="SUPFAM" id="SSF81321">
    <property type="entry name" value="Family A G protein-coupled receptor-like"/>
    <property type="match status" value="1"/>
</dbReference>
<feature type="transmembrane region" description="Helical" evidence="5">
    <location>
        <begin position="63"/>
        <end position="84"/>
    </location>
</feature>